<dbReference type="Pfam" id="PF13812">
    <property type="entry name" value="PPR_3"/>
    <property type="match status" value="2"/>
</dbReference>
<evidence type="ECO:0000256" key="1">
    <source>
        <dbReference type="ARBA" id="ARBA00022737"/>
    </source>
</evidence>
<evidence type="ECO:0000313" key="5">
    <source>
        <dbReference type="EMBL" id="RDB16852.1"/>
    </source>
</evidence>
<protein>
    <recommendedName>
        <fullName evidence="4">Pentatricopeptide repeat-containing protein-mitochondrial domain-containing protein</fullName>
    </recommendedName>
</protein>
<feature type="domain" description="Pentatricopeptide repeat-containing protein-mitochondrial" evidence="4">
    <location>
        <begin position="299"/>
        <end position="429"/>
    </location>
</feature>
<evidence type="ECO:0000259" key="4">
    <source>
        <dbReference type="Pfam" id="PF23276"/>
    </source>
</evidence>
<dbReference type="InterPro" id="IPR050667">
    <property type="entry name" value="PPR-containing_protein"/>
</dbReference>
<sequence length="597" mass="66270">MLASSSSASLKRVHSLCTTAAQRVELSAALSTTYWHHCHAFSSSQRQRRPQLESNNAASFSTSSPTPSTLPGFQGDTDIQKAMTRTTKARLTMQMRAEADKGYYNKCLDLAHEMKSRGVKPDLATYTALMTSAAQNGAWLDAFAILDDMVSVGVKPDVGVLNMLIRAQFEKTSQPMFAAVDKMRELKITPNATTFSLIIERFVHHDNMELALQYFFAMKGFKVKPEVTCAESLITLIAFRGYPRLAIDLANWFEKTSVRRLDPLIWMKCLISSAEALYADGVLHCWKLVVGDYKMNPGEGACMAVLHTAGRNGLPDLATDALRVLKASGISWEEYHFAPLIEAFCRKKQVKEALQALQIMRAHEVEPRPETAYPLLDLIQDTDAVDATWAIIDELQKEGKQIDLTVLQALIKASVNLKDLQRAIGAYKSLSEYGATADLTIFNLLIECCASAGHRELGNLLLADMKEAKIKPDQETYEKFISLCLSQDDYEDAFFYLEEMKACGFVPPQSVYEALVLKCLESKDPRHTIALEEMKEKGHSPSPALRRRLQEAEGGGRARKDRDVIASEPLALDGAAQRFIESGGLQGTQELPKELVG</sequence>
<dbReference type="Pfam" id="PF01535">
    <property type="entry name" value="PPR"/>
    <property type="match status" value="1"/>
</dbReference>
<evidence type="ECO:0000256" key="3">
    <source>
        <dbReference type="SAM" id="MobiDB-lite"/>
    </source>
</evidence>
<dbReference type="InterPro" id="IPR057027">
    <property type="entry name" value="TPR_mt"/>
</dbReference>
<evidence type="ECO:0000313" key="6">
    <source>
        <dbReference type="Proteomes" id="UP000076154"/>
    </source>
</evidence>
<keyword evidence="6" id="KW-1185">Reference proteome</keyword>
<dbReference type="EMBL" id="LUEZ02000122">
    <property type="protein sequence ID" value="RDB16852.1"/>
    <property type="molecule type" value="Genomic_DNA"/>
</dbReference>
<evidence type="ECO:0000256" key="2">
    <source>
        <dbReference type="PROSITE-ProRule" id="PRU00708"/>
    </source>
</evidence>
<dbReference type="InParanoid" id="A0A369J626"/>
<accession>A0A369J626</accession>
<dbReference type="InterPro" id="IPR011990">
    <property type="entry name" value="TPR-like_helical_dom_sf"/>
</dbReference>
<feature type="repeat" description="PPR" evidence="2">
    <location>
        <begin position="122"/>
        <end position="156"/>
    </location>
</feature>
<dbReference type="PANTHER" id="PTHR47939:SF5">
    <property type="entry name" value="PENTACOTRIPEPTIDE-REPEAT REGION OF PRORP DOMAIN-CONTAINING PROTEIN"/>
    <property type="match status" value="1"/>
</dbReference>
<feature type="repeat" description="PPR" evidence="2">
    <location>
        <begin position="438"/>
        <end position="472"/>
    </location>
</feature>
<feature type="repeat" description="PPR" evidence="2">
    <location>
        <begin position="473"/>
        <end position="507"/>
    </location>
</feature>
<reference evidence="5" key="1">
    <citation type="submission" date="2018-04" db="EMBL/GenBank/DDBJ databases">
        <title>Whole genome sequencing of Hypsizygus marmoreus.</title>
        <authorList>
            <person name="Choi I.-G."/>
            <person name="Min B."/>
            <person name="Kim J.-G."/>
            <person name="Kim S."/>
            <person name="Oh Y.-L."/>
            <person name="Kong W.-S."/>
            <person name="Park H."/>
            <person name="Jeong J."/>
            <person name="Song E.-S."/>
        </authorList>
    </citation>
    <scope>NUCLEOTIDE SEQUENCE [LARGE SCALE GENOMIC DNA]</scope>
    <source>
        <strain evidence="5">51987-8</strain>
    </source>
</reference>
<proteinExistence type="predicted"/>
<dbReference type="STRING" id="39966.A0A369J626"/>
<keyword evidence="1" id="KW-0677">Repeat</keyword>
<dbReference type="Proteomes" id="UP000076154">
    <property type="component" value="Unassembled WGS sequence"/>
</dbReference>
<dbReference type="PANTHER" id="PTHR47939">
    <property type="entry name" value="MEMBRANE-ASSOCIATED SALT-INDUCIBLE PROTEIN-LIKE"/>
    <property type="match status" value="1"/>
</dbReference>
<feature type="compositionally biased region" description="Low complexity" evidence="3">
    <location>
        <begin position="54"/>
        <end position="67"/>
    </location>
</feature>
<dbReference type="Gene3D" id="1.25.40.10">
    <property type="entry name" value="Tetratricopeptide repeat domain"/>
    <property type="match status" value="4"/>
</dbReference>
<dbReference type="InterPro" id="IPR002885">
    <property type="entry name" value="PPR_rpt"/>
</dbReference>
<gene>
    <name evidence="5" type="ORF">Hypma_002469</name>
</gene>
<dbReference type="Pfam" id="PF23276">
    <property type="entry name" value="TPR_24"/>
    <property type="match status" value="1"/>
</dbReference>
<dbReference type="AlphaFoldDB" id="A0A369J626"/>
<name>A0A369J626_HYPMA</name>
<dbReference type="OrthoDB" id="185373at2759"/>
<organism evidence="5 6">
    <name type="scientific">Hypsizygus marmoreus</name>
    <name type="common">White beech mushroom</name>
    <name type="synonym">Agaricus marmoreus</name>
    <dbReference type="NCBI Taxonomy" id="39966"/>
    <lineage>
        <taxon>Eukaryota</taxon>
        <taxon>Fungi</taxon>
        <taxon>Dikarya</taxon>
        <taxon>Basidiomycota</taxon>
        <taxon>Agaricomycotina</taxon>
        <taxon>Agaricomycetes</taxon>
        <taxon>Agaricomycetidae</taxon>
        <taxon>Agaricales</taxon>
        <taxon>Tricholomatineae</taxon>
        <taxon>Lyophyllaceae</taxon>
        <taxon>Hypsizygus</taxon>
    </lineage>
</organism>
<dbReference type="PROSITE" id="PS51375">
    <property type="entry name" value="PPR"/>
    <property type="match status" value="4"/>
</dbReference>
<comment type="caution">
    <text evidence="5">The sequence shown here is derived from an EMBL/GenBank/DDBJ whole genome shotgun (WGS) entry which is preliminary data.</text>
</comment>
<feature type="region of interest" description="Disordered" evidence="3">
    <location>
        <begin position="45"/>
        <end position="76"/>
    </location>
</feature>
<feature type="repeat" description="PPR" evidence="2">
    <location>
        <begin position="333"/>
        <end position="367"/>
    </location>
</feature>
<dbReference type="NCBIfam" id="TIGR00756">
    <property type="entry name" value="PPR"/>
    <property type="match status" value="3"/>
</dbReference>